<keyword evidence="2" id="KW-1185">Reference proteome</keyword>
<dbReference type="Proteomes" id="UP000281028">
    <property type="component" value="Unassembled WGS sequence"/>
</dbReference>
<sequence length="211" mass="24115">MEKTLTFFLNQLTKPGAPVWMITATLIAAILFVVKVLPDIFKGYKGLGLKGKINDLSFITGPVSINKSIVKVTQDNLDGLVFKLTFKFDPGKMKREKILALYELYSFQLTPKTIKLMEPFFRYDRDKIYIRYNLASLINYYFIEILSRIFLVAGMLPIFLLLCFSRLHTPDGIGIGVVGFLCSICLFFIGNFLTAPMYFAKKFKSVLEQDK</sequence>
<proteinExistence type="predicted"/>
<reference evidence="1" key="1">
    <citation type="submission" date="2020-05" db="EMBL/GenBank/DDBJ databases">
        <title>Chitinophaga laudate sp. nov., isolated from a tropical peat swamp.</title>
        <authorList>
            <person name="Goh C.B.S."/>
            <person name="Lee M.S."/>
            <person name="Parimannan S."/>
            <person name="Pasbakhsh P."/>
            <person name="Yule C.M."/>
            <person name="Rajandas H."/>
            <person name="Loke S."/>
            <person name="Croft L."/>
            <person name="Tan J.B.L."/>
        </authorList>
    </citation>
    <scope>NUCLEOTIDE SEQUENCE</scope>
    <source>
        <strain evidence="1">Mgbs1</strain>
    </source>
</reference>
<protein>
    <submittedName>
        <fullName evidence="1">Uncharacterized protein</fullName>
    </submittedName>
</protein>
<evidence type="ECO:0000313" key="1">
    <source>
        <dbReference type="EMBL" id="NSL87002.1"/>
    </source>
</evidence>
<accession>A0A3S1B406</accession>
<organism evidence="1 2">
    <name type="scientific">Chitinophaga solisilvae</name>
    <dbReference type="NCBI Taxonomy" id="1233460"/>
    <lineage>
        <taxon>Bacteria</taxon>
        <taxon>Pseudomonadati</taxon>
        <taxon>Bacteroidota</taxon>
        <taxon>Chitinophagia</taxon>
        <taxon>Chitinophagales</taxon>
        <taxon>Chitinophagaceae</taxon>
        <taxon>Chitinophaga</taxon>
    </lineage>
</organism>
<dbReference type="AlphaFoldDB" id="A0A3S1B406"/>
<dbReference type="EMBL" id="RIAR02000001">
    <property type="protein sequence ID" value="NSL87002.1"/>
    <property type="molecule type" value="Genomic_DNA"/>
</dbReference>
<gene>
    <name evidence="1" type="ORF">ECE50_009185</name>
</gene>
<name>A0A3S1B406_9BACT</name>
<evidence type="ECO:0000313" key="2">
    <source>
        <dbReference type="Proteomes" id="UP000281028"/>
    </source>
</evidence>
<comment type="caution">
    <text evidence="1">The sequence shown here is derived from an EMBL/GenBank/DDBJ whole genome shotgun (WGS) entry which is preliminary data.</text>
</comment>